<evidence type="ECO:0000256" key="2">
    <source>
        <dbReference type="ARBA" id="ARBA00023002"/>
    </source>
</evidence>
<protein>
    <submittedName>
        <fullName evidence="4">NAD(P)H-dependent oxidoreductase</fullName>
    </submittedName>
</protein>
<evidence type="ECO:0000313" key="4">
    <source>
        <dbReference type="EMBL" id="MBJ6364017.1"/>
    </source>
</evidence>
<dbReference type="SUPFAM" id="SSF52218">
    <property type="entry name" value="Flavoproteins"/>
    <property type="match status" value="1"/>
</dbReference>
<dbReference type="Gene3D" id="3.40.50.360">
    <property type="match status" value="1"/>
</dbReference>
<dbReference type="RefSeq" id="WP_199021623.1">
    <property type="nucleotide sequence ID" value="NZ_JAELUP010000113.1"/>
</dbReference>
<accession>A0A934MXB4</accession>
<dbReference type="InterPro" id="IPR003680">
    <property type="entry name" value="Flavodoxin_fold"/>
</dbReference>
<dbReference type="Pfam" id="PF02525">
    <property type="entry name" value="Flavodoxin_2"/>
    <property type="match status" value="1"/>
</dbReference>
<dbReference type="AlphaFoldDB" id="A0A934MXB4"/>
<sequence length="194" mass="21392">MNHLIVYAHSEEGSFNNAILDTVVKALEAKGHDVHVRDLYKLGFDPIFSKADSAALRAGNPPADIKTEQEYLAQADFITFIYPIWWTGLPAIIKGYVDRTFSYGFAYQYNQEGGIDKLFAGKKGAIINTHGTPSEIYDAIGMTAALKQTSGNGIYEFCGIEVAEHLLFGGIPASTTAEERSEILNQIEKRFSSF</sequence>
<keyword evidence="5" id="KW-1185">Reference proteome</keyword>
<dbReference type="GO" id="GO:0003955">
    <property type="term" value="F:NAD(P)H dehydrogenase (quinone) activity"/>
    <property type="evidence" value="ECO:0007669"/>
    <property type="project" value="TreeGrafter"/>
</dbReference>
<reference evidence="4" key="1">
    <citation type="submission" date="2020-12" db="EMBL/GenBank/DDBJ databases">
        <authorList>
            <person name="Huq M.A."/>
        </authorList>
    </citation>
    <scope>NUCLEOTIDE SEQUENCE</scope>
    <source>
        <strain evidence="4">MAHUQ-46</strain>
    </source>
</reference>
<dbReference type="GO" id="GO:0005829">
    <property type="term" value="C:cytosol"/>
    <property type="evidence" value="ECO:0007669"/>
    <property type="project" value="TreeGrafter"/>
</dbReference>
<dbReference type="EMBL" id="JAELUP010000113">
    <property type="protein sequence ID" value="MBJ6364017.1"/>
    <property type="molecule type" value="Genomic_DNA"/>
</dbReference>
<comment type="caution">
    <text evidence="4">The sequence shown here is derived from an EMBL/GenBank/DDBJ whole genome shotgun (WGS) entry which is preliminary data.</text>
</comment>
<dbReference type="InterPro" id="IPR051545">
    <property type="entry name" value="NAD(P)H_dehydrogenase_qn"/>
</dbReference>
<evidence type="ECO:0000256" key="1">
    <source>
        <dbReference type="ARBA" id="ARBA00006252"/>
    </source>
</evidence>
<dbReference type="InterPro" id="IPR029039">
    <property type="entry name" value="Flavoprotein-like_sf"/>
</dbReference>
<proteinExistence type="inferred from homology"/>
<comment type="similarity">
    <text evidence="1">Belongs to the NAD(P)H dehydrogenase (quinone) family.</text>
</comment>
<dbReference type="PANTHER" id="PTHR10204:SF34">
    <property type="entry name" value="NAD(P)H DEHYDROGENASE [QUINONE] 1 ISOFORM 1"/>
    <property type="match status" value="1"/>
</dbReference>
<name>A0A934MXB4_9BACL</name>
<dbReference type="PANTHER" id="PTHR10204">
    <property type="entry name" value="NAD P H OXIDOREDUCTASE-RELATED"/>
    <property type="match status" value="1"/>
</dbReference>
<gene>
    <name evidence="4" type="ORF">JFN88_22630</name>
</gene>
<dbReference type="Proteomes" id="UP000640274">
    <property type="component" value="Unassembled WGS sequence"/>
</dbReference>
<organism evidence="4 5">
    <name type="scientific">Paenibacillus roseus</name>
    <dbReference type="NCBI Taxonomy" id="2798579"/>
    <lineage>
        <taxon>Bacteria</taxon>
        <taxon>Bacillati</taxon>
        <taxon>Bacillota</taxon>
        <taxon>Bacilli</taxon>
        <taxon>Bacillales</taxon>
        <taxon>Paenibacillaceae</taxon>
        <taxon>Paenibacillus</taxon>
    </lineage>
</organism>
<feature type="domain" description="Flavodoxin-like fold" evidence="3">
    <location>
        <begin position="1"/>
        <end position="190"/>
    </location>
</feature>
<keyword evidence="2" id="KW-0560">Oxidoreductase</keyword>
<evidence type="ECO:0000259" key="3">
    <source>
        <dbReference type="Pfam" id="PF02525"/>
    </source>
</evidence>
<evidence type="ECO:0000313" key="5">
    <source>
        <dbReference type="Proteomes" id="UP000640274"/>
    </source>
</evidence>